<feature type="domain" description="NACHT" evidence="1">
    <location>
        <begin position="342"/>
        <end position="475"/>
    </location>
</feature>
<dbReference type="PROSITE" id="PS50837">
    <property type="entry name" value="NACHT"/>
    <property type="match status" value="1"/>
</dbReference>
<dbReference type="RefSeq" id="WP_157567192.1">
    <property type="nucleotide sequence ID" value="NZ_WQKZ01000003.1"/>
</dbReference>
<comment type="caution">
    <text evidence="2">The sequence shown here is derived from an EMBL/GenBank/DDBJ whole genome shotgun (WGS) entry which is preliminary data.</text>
</comment>
<organism evidence="2 3">
    <name type="scientific">Hymenobacter ginkgonis</name>
    <dbReference type="NCBI Taxonomy" id="2682976"/>
    <lineage>
        <taxon>Bacteria</taxon>
        <taxon>Pseudomonadati</taxon>
        <taxon>Bacteroidota</taxon>
        <taxon>Cytophagia</taxon>
        <taxon>Cytophagales</taxon>
        <taxon>Hymenobacteraceae</taxon>
        <taxon>Hymenobacter</taxon>
    </lineage>
</organism>
<dbReference type="SUPFAM" id="SSF52540">
    <property type="entry name" value="P-loop containing nucleoside triphosphate hydrolases"/>
    <property type="match status" value="1"/>
</dbReference>
<dbReference type="PANTHER" id="PTHR46844">
    <property type="entry name" value="SLR5058 PROTEIN"/>
    <property type="match status" value="1"/>
</dbReference>
<dbReference type="GO" id="GO:0003677">
    <property type="term" value="F:DNA binding"/>
    <property type="evidence" value="ECO:0007669"/>
    <property type="project" value="InterPro"/>
</dbReference>
<dbReference type="Gene3D" id="3.40.50.300">
    <property type="entry name" value="P-loop containing nucleotide triphosphate hydrolases"/>
    <property type="match status" value="1"/>
</dbReference>
<dbReference type="GO" id="GO:0009307">
    <property type="term" value="P:DNA restriction-modification system"/>
    <property type="evidence" value="ECO:0007669"/>
    <property type="project" value="InterPro"/>
</dbReference>
<accession>A0A7K1THB9</accession>
<dbReference type="GO" id="GO:0004519">
    <property type="term" value="F:endonuclease activity"/>
    <property type="evidence" value="ECO:0007669"/>
    <property type="project" value="InterPro"/>
</dbReference>
<dbReference type="Pfam" id="PF05729">
    <property type="entry name" value="NACHT"/>
    <property type="match status" value="1"/>
</dbReference>
<dbReference type="Proteomes" id="UP000441336">
    <property type="component" value="Unassembled WGS sequence"/>
</dbReference>
<sequence length="1106" mass="124301">MPRTSTIRFLTPTTNKKGDLFTRLMTDLFQALGYDNFRLDVQKSGREIDIEGQHRHASRLLRAECKAHEDKMGGTELNTFYGAVTRERDEVKLPIDAYFVSLGGFTETAKSQEAKTSDKRLILLDGPKIISELEHHRLLVDDAVATEQAGQCAGRAGLAPGMLESIELLAYEKGYAKAVYYAQHKQRTHVALIHADGTPLADAPAKEVIEADQTLGGTLHQLIYLAPAPVVADIRVVQEAALQHYQRWLNEECAYVQLDGLPANTDVSPTKLKLERLFIPLKAVRVKEGGPQSVSIEVKIPRHIQNEFFSNVSEEEIQESFFNNREYLKTTESISSLLVSGVRLALLAPPGGGKSTLLKRLATEYGFADQLVKFADEMPPQDWLPLIIRCRDLQDQAKEPFIDLLEKLPKRLSMLAEPAAAFKAYIHESLQLGRVLLLIDGLDEITQESNRKAFTKNLLSFLSLFPQVTLVLTSREAGFRLVADVVASKCETYKLAPFEEADVQRLCVQWHAEVINNSEEVRQKALKLAKDIWENEHIRGLAENPLLLTTLLVVNRRRGGELPKNRTMLYSKAVEVLIQTWNAEAFEPLDEEETLTQLSYLACYMMEKGIQQIGRQELIRTLKEAQQTVPELRHTQTSPANFIKQVEYRSSLLMQVGTNIIEDEEQEVFEFRHLTFQEYLAAKGYVEGYHPRDKEGLSLAQLLAPHFGQSAWREVIPLAVVLAKRGAEETIAMLVARCAATTQEKIQNNIVRMTPVDILRRCLLDEVLISSNETLNNALQQVGRLALMTHTGGDTTRSLASGKFGELYQQVVEQAYVADGTDWEDYTIAFGELSEYKVRQFCGENNGLYIEKVIELLRTEEPLLQLRGLAALKEIGIAQGIPWRGIKGVIHWVTADAKVPSFKMVPRQAAVIYDSLDQLLHTRNERVLTAVSLALQSVPSIMPVGSLPPASSMATLFKLLGSMETNPFESDASMRLYSRITQAFNAQPLLHRDALLEEGFGKSYTSDAKAIEATNKSQSITQLGITTAWYRLSPVTDEELLRQIDLFFNTDLNPRLQTGRDRELPRVVELLAGLGQAGEKLFKERAERREAERKNPRIFVSSTYSF</sequence>
<keyword evidence="3" id="KW-1185">Reference proteome</keyword>
<evidence type="ECO:0000313" key="2">
    <source>
        <dbReference type="EMBL" id="MVN77815.1"/>
    </source>
</evidence>
<gene>
    <name evidence="2" type="ORF">GO988_15900</name>
</gene>
<dbReference type="InterPro" id="IPR007560">
    <property type="entry name" value="Restrct_endonuc_IV_Mrr"/>
</dbReference>
<dbReference type="InterPro" id="IPR011856">
    <property type="entry name" value="tRNA_endonuc-like_dom_sf"/>
</dbReference>
<dbReference type="InterPro" id="IPR027417">
    <property type="entry name" value="P-loop_NTPase"/>
</dbReference>
<proteinExistence type="predicted"/>
<evidence type="ECO:0000259" key="1">
    <source>
        <dbReference type="PROSITE" id="PS50837"/>
    </source>
</evidence>
<dbReference type="InterPro" id="IPR007111">
    <property type="entry name" value="NACHT_NTPase"/>
</dbReference>
<dbReference type="AlphaFoldDB" id="A0A7K1THB9"/>
<protein>
    <submittedName>
        <fullName evidence="2">NACHT domain-containing protein</fullName>
    </submittedName>
</protein>
<evidence type="ECO:0000313" key="3">
    <source>
        <dbReference type="Proteomes" id="UP000441336"/>
    </source>
</evidence>
<dbReference type="PANTHER" id="PTHR46844:SF1">
    <property type="entry name" value="SLR5058 PROTEIN"/>
    <property type="match status" value="1"/>
</dbReference>
<dbReference type="Gene3D" id="3.40.1350.10">
    <property type="match status" value="1"/>
</dbReference>
<reference evidence="2 3" key="1">
    <citation type="submission" date="2019-12" db="EMBL/GenBank/DDBJ databases">
        <title>Hymenobacter sp. HMF4947 Genome sequencing and assembly.</title>
        <authorList>
            <person name="Kang H."/>
            <person name="Cha I."/>
            <person name="Kim H."/>
            <person name="Joh K."/>
        </authorList>
    </citation>
    <scope>NUCLEOTIDE SEQUENCE [LARGE SCALE GENOMIC DNA]</scope>
    <source>
        <strain evidence="2 3">HMF4947</strain>
    </source>
</reference>
<dbReference type="EMBL" id="WQKZ01000003">
    <property type="protein sequence ID" value="MVN77815.1"/>
    <property type="molecule type" value="Genomic_DNA"/>
</dbReference>
<name>A0A7K1THB9_9BACT</name>
<dbReference type="Pfam" id="PF04471">
    <property type="entry name" value="Mrr_cat"/>
    <property type="match status" value="1"/>
</dbReference>